<protein>
    <submittedName>
        <fullName evidence="3">XRE family transcriptional regulator</fullName>
    </submittedName>
</protein>
<evidence type="ECO:0000313" key="4">
    <source>
        <dbReference type="Proteomes" id="UP000280475"/>
    </source>
</evidence>
<keyword evidence="1" id="KW-0238">DNA-binding</keyword>
<dbReference type="Gene3D" id="1.10.260.40">
    <property type="entry name" value="lambda repressor-like DNA-binding domains"/>
    <property type="match status" value="1"/>
</dbReference>
<proteinExistence type="predicted"/>
<dbReference type="InterPro" id="IPR050807">
    <property type="entry name" value="TransReg_Diox_bact_type"/>
</dbReference>
<dbReference type="GO" id="GO:0005829">
    <property type="term" value="C:cytosol"/>
    <property type="evidence" value="ECO:0007669"/>
    <property type="project" value="TreeGrafter"/>
</dbReference>
<dbReference type="SUPFAM" id="SSF47413">
    <property type="entry name" value="lambda repressor-like DNA-binding domains"/>
    <property type="match status" value="1"/>
</dbReference>
<dbReference type="EMBL" id="CP027768">
    <property type="protein sequence ID" value="AYW49628.1"/>
    <property type="molecule type" value="Genomic_DNA"/>
</dbReference>
<dbReference type="Proteomes" id="UP000280475">
    <property type="component" value="Chromosome"/>
</dbReference>
<sequence length="108" mass="12293">MQINQKGMIKLSKVDQYIADYSQNDPDFKQAIQVEDTIYQLAQTVRQVRKRNGLTQSELAELSGINRVTISKIENADMNPSFALVTQLLNSIQTSIEFKTKNDEKVTL</sequence>
<name>A0A3G5FHM6_TETHA</name>
<dbReference type="CDD" id="cd00093">
    <property type="entry name" value="HTH_XRE"/>
    <property type="match status" value="1"/>
</dbReference>
<reference evidence="3 4" key="1">
    <citation type="journal article" date="2012" name="Int. J. Syst. Evol. Microbiol.">
        <title>Characterization of Tetragenococcus strains from sugar thick juice reveals a novel species, Tetragenococcus osmophilus sp. nov., and divides Tetragenococcus halophilus into two subspecies, T. halophilus subsp. halophilus subsp. nov. and T. halophilus subsp. flandriensis subsp. nov.</title>
        <authorList>
            <person name="Juste A."/>
            <person name="Van Trappen S."/>
            <person name="Verreth C."/>
            <person name="Cleenwerck I."/>
            <person name="De Vos P."/>
            <person name="Lievens B."/>
            <person name="Willems K.A."/>
        </authorList>
    </citation>
    <scope>NUCLEOTIDE SEQUENCE [LARGE SCALE GENOMIC DNA]</scope>
    <source>
        <strain evidence="3 4">LMG 26042</strain>
    </source>
</reference>
<dbReference type="AlphaFoldDB" id="A0A3G5FHM6"/>
<gene>
    <name evidence="3" type="ORF">C7H83_03575</name>
</gene>
<accession>A0A3G5FHM6</accession>
<dbReference type="InterPro" id="IPR001387">
    <property type="entry name" value="Cro/C1-type_HTH"/>
</dbReference>
<dbReference type="PANTHER" id="PTHR46797:SF1">
    <property type="entry name" value="METHYLPHOSPHONATE SYNTHASE"/>
    <property type="match status" value="1"/>
</dbReference>
<dbReference type="PROSITE" id="PS50943">
    <property type="entry name" value="HTH_CROC1"/>
    <property type="match status" value="1"/>
</dbReference>
<evidence type="ECO:0000313" key="3">
    <source>
        <dbReference type="EMBL" id="AYW49628.1"/>
    </source>
</evidence>
<dbReference type="GO" id="GO:0003700">
    <property type="term" value="F:DNA-binding transcription factor activity"/>
    <property type="evidence" value="ECO:0007669"/>
    <property type="project" value="TreeGrafter"/>
</dbReference>
<evidence type="ECO:0000259" key="2">
    <source>
        <dbReference type="PROSITE" id="PS50943"/>
    </source>
</evidence>
<organism evidence="3 4">
    <name type="scientific">Tetragenococcus halophilus</name>
    <name type="common">Pediococcus halophilus</name>
    <dbReference type="NCBI Taxonomy" id="51669"/>
    <lineage>
        <taxon>Bacteria</taxon>
        <taxon>Bacillati</taxon>
        <taxon>Bacillota</taxon>
        <taxon>Bacilli</taxon>
        <taxon>Lactobacillales</taxon>
        <taxon>Enterococcaceae</taxon>
        <taxon>Tetragenococcus</taxon>
    </lineage>
</organism>
<feature type="domain" description="HTH cro/C1-type" evidence="2">
    <location>
        <begin position="45"/>
        <end position="99"/>
    </location>
</feature>
<dbReference type="InterPro" id="IPR010982">
    <property type="entry name" value="Lambda_DNA-bd_dom_sf"/>
</dbReference>
<dbReference type="SMART" id="SM00530">
    <property type="entry name" value="HTH_XRE"/>
    <property type="match status" value="1"/>
</dbReference>
<evidence type="ECO:0000256" key="1">
    <source>
        <dbReference type="ARBA" id="ARBA00023125"/>
    </source>
</evidence>
<dbReference type="GO" id="GO:0003677">
    <property type="term" value="F:DNA binding"/>
    <property type="evidence" value="ECO:0007669"/>
    <property type="project" value="UniProtKB-KW"/>
</dbReference>
<dbReference type="Pfam" id="PF01381">
    <property type="entry name" value="HTH_3"/>
    <property type="match status" value="1"/>
</dbReference>
<dbReference type="PANTHER" id="PTHR46797">
    <property type="entry name" value="HTH-TYPE TRANSCRIPTIONAL REGULATOR"/>
    <property type="match status" value="1"/>
</dbReference>